<organism evidence="1 2">
    <name type="scientific">Glomus cerebriforme</name>
    <dbReference type="NCBI Taxonomy" id="658196"/>
    <lineage>
        <taxon>Eukaryota</taxon>
        <taxon>Fungi</taxon>
        <taxon>Fungi incertae sedis</taxon>
        <taxon>Mucoromycota</taxon>
        <taxon>Glomeromycotina</taxon>
        <taxon>Glomeromycetes</taxon>
        <taxon>Glomerales</taxon>
        <taxon>Glomeraceae</taxon>
        <taxon>Glomus</taxon>
    </lineage>
</organism>
<evidence type="ECO:0000313" key="2">
    <source>
        <dbReference type="Proteomes" id="UP000265703"/>
    </source>
</evidence>
<proteinExistence type="predicted"/>
<keyword evidence="2" id="KW-1185">Reference proteome</keyword>
<gene>
    <name evidence="1" type="ORF">C1645_839401</name>
</gene>
<name>A0A397S5L6_9GLOM</name>
<comment type="caution">
    <text evidence="1">The sequence shown here is derived from an EMBL/GenBank/DDBJ whole genome shotgun (WGS) entry which is preliminary data.</text>
</comment>
<sequence>MDNNSLPYISSLEPPSITVRDGQFFISIPIAGIFGCHLDTEKYKNYKTINNFCLFRLLFQSVIPESSKTNSTYVSSTASYLWKFVPQDFKNVLQRYCDEIKSEKNTIHFKTKSYNQKDYYKSRTCKNKTTLKSDESNIILPDPVEKLWIKQEEFIYECFQDEIRCFDIVESEPCSLISSSYFCMINDARKAELHFDNFTNLMNL</sequence>
<protein>
    <submittedName>
        <fullName evidence="1">Uncharacterized protein</fullName>
    </submittedName>
</protein>
<reference evidence="1 2" key="1">
    <citation type="submission" date="2018-06" db="EMBL/GenBank/DDBJ databases">
        <title>Comparative genomics reveals the genomic features of Rhizophagus irregularis, R. cerebriforme, R. diaphanum and Gigaspora rosea, and their symbiotic lifestyle signature.</title>
        <authorList>
            <person name="Morin E."/>
            <person name="San Clemente H."/>
            <person name="Chen E.C.H."/>
            <person name="De La Providencia I."/>
            <person name="Hainaut M."/>
            <person name="Kuo A."/>
            <person name="Kohler A."/>
            <person name="Murat C."/>
            <person name="Tang N."/>
            <person name="Roy S."/>
            <person name="Loubradou J."/>
            <person name="Henrissat B."/>
            <person name="Grigoriev I.V."/>
            <person name="Corradi N."/>
            <person name="Roux C."/>
            <person name="Martin F.M."/>
        </authorList>
    </citation>
    <scope>NUCLEOTIDE SEQUENCE [LARGE SCALE GENOMIC DNA]</scope>
    <source>
        <strain evidence="1 2">DAOM 227022</strain>
    </source>
</reference>
<accession>A0A397S5L6</accession>
<dbReference type="EMBL" id="QKYT01001062">
    <property type="protein sequence ID" value="RIA80039.1"/>
    <property type="molecule type" value="Genomic_DNA"/>
</dbReference>
<dbReference type="AlphaFoldDB" id="A0A397S5L6"/>
<dbReference type="OrthoDB" id="2309564at2759"/>
<evidence type="ECO:0000313" key="1">
    <source>
        <dbReference type="EMBL" id="RIA80039.1"/>
    </source>
</evidence>
<dbReference type="Proteomes" id="UP000265703">
    <property type="component" value="Unassembled WGS sequence"/>
</dbReference>